<dbReference type="Gene3D" id="3.40.50.300">
    <property type="entry name" value="P-loop containing nucleotide triphosphate hydrolases"/>
    <property type="match status" value="1"/>
</dbReference>
<evidence type="ECO:0000256" key="2">
    <source>
        <dbReference type="ARBA" id="ARBA00023134"/>
    </source>
</evidence>
<dbReference type="Proteomes" id="UP000267049">
    <property type="component" value="Unassembled WGS sequence"/>
</dbReference>
<dbReference type="InterPro" id="IPR027417">
    <property type="entry name" value="P-loop_NTPase"/>
</dbReference>
<sequence>MNSFARKICLLGDFSVGKTSAVARYVRSTFSESYLTTVGVKVDTKVVDLVARPSMRLVLWDIAGSSKLGQSRLNYVAGAHGFVLVADGTRRDTVSSALDLWQQAAEALNADVPAVLLVNKVDLADEWDISPELIESLSHNLAVFCTSAKTGESIELAFAEIAGAVSL</sequence>
<dbReference type="RefSeq" id="WP_123087015.1">
    <property type="nucleotide sequence ID" value="NZ_RIBS01000002.1"/>
</dbReference>
<organism evidence="3 4">
    <name type="scientific">Montanilutibacter psychrotolerans</name>
    <dbReference type="NCBI Taxonomy" id="1327343"/>
    <lineage>
        <taxon>Bacteria</taxon>
        <taxon>Pseudomonadati</taxon>
        <taxon>Pseudomonadota</taxon>
        <taxon>Gammaproteobacteria</taxon>
        <taxon>Lysobacterales</taxon>
        <taxon>Lysobacteraceae</taxon>
        <taxon>Montanilutibacter</taxon>
    </lineage>
</organism>
<dbReference type="SMART" id="SM00174">
    <property type="entry name" value="RHO"/>
    <property type="match status" value="1"/>
</dbReference>
<dbReference type="SMART" id="SM00175">
    <property type="entry name" value="RAB"/>
    <property type="match status" value="1"/>
</dbReference>
<keyword evidence="4" id="KW-1185">Reference proteome</keyword>
<keyword evidence="1" id="KW-0547">Nucleotide-binding</keyword>
<dbReference type="GO" id="GO:0003924">
    <property type="term" value="F:GTPase activity"/>
    <property type="evidence" value="ECO:0007669"/>
    <property type="project" value="InterPro"/>
</dbReference>
<evidence type="ECO:0000256" key="1">
    <source>
        <dbReference type="ARBA" id="ARBA00022741"/>
    </source>
</evidence>
<comment type="caution">
    <text evidence="3">The sequence shown here is derived from an EMBL/GenBank/DDBJ whole genome shotgun (WGS) entry which is preliminary data.</text>
</comment>
<dbReference type="PANTHER" id="PTHR47977">
    <property type="entry name" value="RAS-RELATED PROTEIN RAB"/>
    <property type="match status" value="1"/>
</dbReference>
<name>A0A3M8SVA8_9GAMM</name>
<dbReference type="InterPro" id="IPR005225">
    <property type="entry name" value="Small_GTP-bd"/>
</dbReference>
<protein>
    <submittedName>
        <fullName evidence="3">GTP-binding protein</fullName>
    </submittedName>
</protein>
<dbReference type="InterPro" id="IPR001806">
    <property type="entry name" value="Small_GTPase"/>
</dbReference>
<accession>A0A3M8SVA8</accession>
<dbReference type="SMART" id="SM00173">
    <property type="entry name" value="RAS"/>
    <property type="match status" value="1"/>
</dbReference>
<dbReference type="CDD" id="cd00154">
    <property type="entry name" value="Rab"/>
    <property type="match status" value="1"/>
</dbReference>
<dbReference type="OrthoDB" id="7957980at2"/>
<evidence type="ECO:0000313" key="3">
    <source>
        <dbReference type="EMBL" id="RNF85229.1"/>
    </source>
</evidence>
<keyword evidence="2" id="KW-0342">GTP-binding</keyword>
<dbReference type="PRINTS" id="PR00449">
    <property type="entry name" value="RASTRNSFRMNG"/>
</dbReference>
<dbReference type="Pfam" id="PF00071">
    <property type="entry name" value="Ras"/>
    <property type="match status" value="1"/>
</dbReference>
<dbReference type="GO" id="GO:0005525">
    <property type="term" value="F:GTP binding"/>
    <property type="evidence" value="ECO:0007669"/>
    <property type="project" value="UniProtKB-KW"/>
</dbReference>
<dbReference type="SUPFAM" id="SSF52540">
    <property type="entry name" value="P-loop containing nucleoside triphosphate hydrolases"/>
    <property type="match status" value="1"/>
</dbReference>
<evidence type="ECO:0000313" key="4">
    <source>
        <dbReference type="Proteomes" id="UP000267049"/>
    </source>
</evidence>
<dbReference type="EMBL" id="RIBS01000002">
    <property type="protein sequence ID" value="RNF85229.1"/>
    <property type="molecule type" value="Genomic_DNA"/>
</dbReference>
<proteinExistence type="predicted"/>
<reference evidence="3 4" key="1">
    <citation type="submission" date="2018-11" db="EMBL/GenBank/DDBJ databases">
        <title>Lysobacter cryohumiis sp. nov., isolated from soil in the Tianshan Mountains, Xinjiang, China.</title>
        <authorList>
            <person name="Luo Y."/>
            <person name="Sheng H."/>
        </authorList>
    </citation>
    <scope>NUCLEOTIDE SEQUENCE [LARGE SCALE GENOMIC DNA]</scope>
    <source>
        <strain evidence="3 4">ZS60</strain>
    </source>
</reference>
<dbReference type="InterPro" id="IPR050227">
    <property type="entry name" value="Rab"/>
</dbReference>
<dbReference type="AlphaFoldDB" id="A0A3M8SVA8"/>
<dbReference type="NCBIfam" id="TIGR00231">
    <property type="entry name" value="small_GTP"/>
    <property type="match status" value="1"/>
</dbReference>
<dbReference type="PROSITE" id="PS51419">
    <property type="entry name" value="RAB"/>
    <property type="match status" value="1"/>
</dbReference>
<gene>
    <name evidence="3" type="ORF">EER27_05515</name>
</gene>